<keyword evidence="2" id="KW-1185">Reference proteome</keyword>
<dbReference type="AlphaFoldDB" id="A0A6A6NYE4"/>
<reference evidence="1" key="1">
    <citation type="journal article" date="2020" name="Stud. Mycol.">
        <title>101 Dothideomycetes genomes: a test case for predicting lifestyles and emergence of pathogens.</title>
        <authorList>
            <person name="Haridas S."/>
            <person name="Albert R."/>
            <person name="Binder M."/>
            <person name="Bloem J."/>
            <person name="Labutti K."/>
            <person name="Salamov A."/>
            <person name="Andreopoulos B."/>
            <person name="Baker S."/>
            <person name="Barry K."/>
            <person name="Bills G."/>
            <person name="Bluhm B."/>
            <person name="Cannon C."/>
            <person name="Castanera R."/>
            <person name="Culley D."/>
            <person name="Daum C."/>
            <person name="Ezra D."/>
            <person name="Gonzalez J."/>
            <person name="Henrissat B."/>
            <person name="Kuo A."/>
            <person name="Liang C."/>
            <person name="Lipzen A."/>
            <person name="Lutzoni F."/>
            <person name="Magnuson J."/>
            <person name="Mondo S."/>
            <person name="Nolan M."/>
            <person name="Ohm R."/>
            <person name="Pangilinan J."/>
            <person name="Park H.-J."/>
            <person name="Ramirez L."/>
            <person name="Alfaro M."/>
            <person name="Sun H."/>
            <person name="Tritt A."/>
            <person name="Yoshinaga Y."/>
            <person name="Zwiers L.-H."/>
            <person name="Turgeon B."/>
            <person name="Goodwin S."/>
            <person name="Spatafora J."/>
            <person name="Crous P."/>
            <person name="Grigoriev I."/>
        </authorList>
    </citation>
    <scope>NUCLEOTIDE SEQUENCE</scope>
    <source>
        <strain evidence="1">ATCC 16933</strain>
    </source>
</reference>
<sequence>MRQWGDVDRSKGEGGGVARKMVFGKLAGVRPGVVVVQRSNEIVAELRFREDLTREDAEYLEKELVEDDMVLLRREELKF</sequence>
<organism evidence="1 2">
    <name type="scientific">Lineolata rhizophorae</name>
    <dbReference type="NCBI Taxonomy" id="578093"/>
    <lineage>
        <taxon>Eukaryota</taxon>
        <taxon>Fungi</taxon>
        <taxon>Dikarya</taxon>
        <taxon>Ascomycota</taxon>
        <taxon>Pezizomycotina</taxon>
        <taxon>Dothideomycetes</taxon>
        <taxon>Dothideomycetes incertae sedis</taxon>
        <taxon>Lineolatales</taxon>
        <taxon>Lineolataceae</taxon>
        <taxon>Lineolata</taxon>
    </lineage>
</organism>
<name>A0A6A6NYE4_9PEZI</name>
<accession>A0A6A6NYE4</accession>
<evidence type="ECO:0000313" key="2">
    <source>
        <dbReference type="Proteomes" id="UP000799766"/>
    </source>
</evidence>
<dbReference type="EMBL" id="MU001683">
    <property type="protein sequence ID" value="KAF2456564.1"/>
    <property type="molecule type" value="Genomic_DNA"/>
</dbReference>
<proteinExistence type="predicted"/>
<dbReference type="Proteomes" id="UP000799766">
    <property type="component" value="Unassembled WGS sequence"/>
</dbReference>
<evidence type="ECO:0000313" key="1">
    <source>
        <dbReference type="EMBL" id="KAF2456564.1"/>
    </source>
</evidence>
<gene>
    <name evidence="1" type="ORF">BDY21DRAFT_347557</name>
</gene>
<protein>
    <submittedName>
        <fullName evidence="1">Uncharacterized protein</fullName>
    </submittedName>
</protein>